<reference evidence="7" key="1">
    <citation type="submission" date="2019-04" db="EMBL/GenBank/DDBJ databases">
        <title>Draft genome sequence of Pseudonocardiaceae bacterium SL3-2-4.</title>
        <authorList>
            <person name="Ningsih F."/>
            <person name="Yokota A."/>
            <person name="Sakai Y."/>
            <person name="Nanatani K."/>
            <person name="Yabe S."/>
            <person name="Oetari A."/>
            <person name="Sjamsuridzal W."/>
        </authorList>
    </citation>
    <scope>NUCLEOTIDE SEQUENCE [LARGE SCALE GENOMIC DNA]</scope>
    <source>
        <strain evidence="7">SL3-2-4</strain>
    </source>
</reference>
<evidence type="ECO:0000256" key="2">
    <source>
        <dbReference type="ARBA" id="ARBA00023125"/>
    </source>
</evidence>
<dbReference type="EMBL" id="BJFL01000024">
    <property type="protein sequence ID" value="GDY32414.1"/>
    <property type="molecule type" value="Genomic_DNA"/>
</dbReference>
<evidence type="ECO:0000256" key="3">
    <source>
        <dbReference type="ARBA" id="ARBA00023163"/>
    </source>
</evidence>
<gene>
    <name evidence="6" type="ORF">GTS_40470</name>
</gene>
<sequence length="197" mass="21370">MNVSADMSTRERILAAAEELFAESGFEGTPTSRIAERAGVPKGLVHYYFRRKSDLLAALVERLPEERLDHGRVVVSGDVAESLRRLVAELNARLGASRLLSHLLWREADTHEAVREALQARFHRVVEQIRGVIIAASGDRVPRADVDSAAALLAQALSYRHSTARHAGDEPGEMERETAFIAGALELGAGRGAGAGR</sequence>
<evidence type="ECO:0000313" key="6">
    <source>
        <dbReference type="EMBL" id="GDY32414.1"/>
    </source>
</evidence>
<dbReference type="Pfam" id="PF00440">
    <property type="entry name" value="TetR_N"/>
    <property type="match status" value="1"/>
</dbReference>
<evidence type="ECO:0000256" key="4">
    <source>
        <dbReference type="PROSITE-ProRule" id="PRU00335"/>
    </source>
</evidence>
<dbReference type="InterPro" id="IPR050109">
    <property type="entry name" value="HTH-type_TetR-like_transc_reg"/>
</dbReference>
<keyword evidence="2 4" id="KW-0238">DNA-binding</keyword>
<dbReference type="GO" id="GO:0003700">
    <property type="term" value="F:DNA-binding transcription factor activity"/>
    <property type="evidence" value="ECO:0007669"/>
    <property type="project" value="TreeGrafter"/>
</dbReference>
<evidence type="ECO:0000256" key="1">
    <source>
        <dbReference type="ARBA" id="ARBA00023015"/>
    </source>
</evidence>
<keyword evidence="7" id="KW-1185">Reference proteome</keyword>
<dbReference type="InterPro" id="IPR001647">
    <property type="entry name" value="HTH_TetR"/>
</dbReference>
<keyword evidence="3" id="KW-0804">Transcription</keyword>
<dbReference type="InterPro" id="IPR036271">
    <property type="entry name" value="Tet_transcr_reg_TetR-rel_C_sf"/>
</dbReference>
<comment type="caution">
    <text evidence="6">The sequence shown here is derived from an EMBL/GenBank/DDBJ whole genome shotgun (WGS) entry which is preliminary data.</text>
</comment>
<accession>A0A4D4JA17</accession>
<dbReference type="InterPro" id="IPR009057">
    <property type="entry name" value="Homeodomain-like_sf"/>
</dbReference>
<feature type="domain" description="HTH tetR-type" evidence="5">
    <location>
        <begin position="7"/>
        <end position="67"/>
    </location>
</feature>
<dbReference type="Gene3D" id="1.10.357.10">
    <property type="entry name" value="Tetracycline Repressor, domain 2"/>
    <property type="match status" value="1"/>
</dbReference>
<name>A0A4D4JA17_9PSEU</name>
<proteinExistence type="predicted"/>
<evidence type="ECO:0000259" key="5">
    <source>
        <dbReference type="PROSITE" id="PS50977"/>
    </source>
</evidence>
<dbReference type="SUPFAM" id="SSF46689">
    <property type="entry name" value="Homeodomain-like"/>
    <property type="match status" value="1"/>
</dbReference>
<dbReference type="Proteomes" id="UP000298860">
    <property type="component" value="Unassembled WGS sequence"/>
</dbReference>
<organism evidence="6 7">
    <name type="scientific">Gandjariella thermophila</name>
    <dbReference type="NCBI Taxonomy" id="1931992"/>
    <lineage>
        <taxon>Bacteria</taxon>
        <taxon>Bacillati</taxon>
        <taxon>Actinomycetota</taxon>
        <taxon>Actinomycetes</taxon>
        <taxon>Pseudonocardiales</taxon>
        <taxon>Pseudonocardiaceae</taxon>
        <taxon>Gandjariella</taxon>
    </lineage>
</organism>
<dbReference type="GO" id="GO:0000976">
    <property type="term" value="F:transcription cis-regulatory region binding"/>
    <property type="evidence" value="ECO:0007669"/>
    <property type="project" value="TreeGrafter"/>
</dbReference>
<keyword evidence="1" id="KW-0805">Transcription regulation</keyword>
<dbReference type="PROSITE" id="PS50977">
    <property type="entry name" value="HTH_TETR_2"/>
    <property type="match status" value="1"/>
</dbReference>
<dbReference type="PANTHER" id="PTHR30055:SF234">
    <property type="entry name" value="HTH-TYPE TRANSCRIPTIONAL REGULATOR BETI"/>
    <property type="match status" value="1"/>
</dbReference>
<protein>
    <submittedName>
        <fullName evidence="6">TetR family transcriptional regulator</fullName>
    </submittedName>
</protein>
<dbReference type="AlphaFoldDB" id="A0A4D4JA17"/>
<dbReference type="PRINTS" id="PR00455">
    <property type="entry name" value="HTHTETR"/>
</dbReference>
<evidence type="ECO:0000313" key="7">
    <source>
        <dbReference type="Proteomes" id="UP000298860"/>
    </source>
</evidence>
<feature type="DNA-binding region" description="H-T-H motif" evidence="4">
    <location>
        <begin position="30"/>
        <end position="49"/>
    </location>
</feature>
<dbReference type="SUPFAM" id="SSF48498">
    <property type="entry name" value="Tetracyclin repressor-like, C-terminal domain"/>
    <property type="match status" value="1"/>
</dbReference>
<dbReference type="PANTHER" id="PTHR30055">
    <property type="entry name" value="HTH-TYPE TRANSCRIPTIONAL REGULATOR RUTR"/>
    <property type="match status" value="1"/>
</dbReference>